<accession>A0A977ID90</accession>
<sequence length="94" mass="11094">MAEHRPVPAHKVLDAEKKIPRERKQRFFLEIHYIQGINKDGKSKQMHYLVGRFPNNHGHGHYQIDLQSDLETVMAIAADRDIKWLGGEVYPYWQ</sequence>
<name>A0A977ID90_9ARCH</name>
<dbReference type="RefSeq" id="WP_075055461.1">
    <property type="nucleotide sequence ID" value="NZ_CP103305.1"/>
</dbReference>
<protein>
    <submittedName>
        <fullName evidence="1">Uncharacterized protein</fullName>
    </submittedName>
</protein>
<gene>
    <name evidence="1" type="ORF">NWT39_12320</name>
</gene>
<dbReference type="Proteomes" id="UP001059771">
    <property type="component" value="Chromosome"/>
</dbReference>
<proteinExistence type="predicted"/>
<reference evidence="1" key="1">
    <citation type="submission" date="2022-08" db="EMBL/GenBank/DDBJ databases">
        <title>Dynamic responses of ammonia-oxidizing microbial communities induced by reactive oxygen species (ROS) in fluctuating redox aquifers.</title>
        <authorList>
            <person name="Wang P."/>
            <person name="Wang H."/>
        </authorList>
    </citation>
    <scope>NUCLEOTIDE SEQUENCE</scope>
    <source>
        <strain evidence="1">PLX03</strain>
    </source>
</reference>
<evidence type="ECO:0000313" key="1">
    <source>
        <dbReference type="EMBL" id="UVS68677.1"/>
    </source>
</evidence>
<dbReference type="EMBL" id="CP103305">
    <property type="protein sequence ID" value="UVS68677.1"/>
    <property type="molecule type" value="Genomic_DNA"/>
</dbReference>
<dbReference type="GeneID" id="74947737"/>
<organism evidence="1">
    <name type="scientific">Nitrososphaera viennensis</name>
    <dbReference type="NCBI Taxonomy" id="1034015"/>
    <lineage>
        <taxon>Archaea</taxon>
        <taxon>Nitrososphaerota</taxon>
        <taxon>Nitrososphaeria</taxon>
        <taxon>Nitrososphaerales</taxon>
        <taxon>Nitrososphaeraceae</taxon>
        <taxon>Nitrososphaera</taxon>
    </lineage>
</organism>
<dbReference type="AlphaFoldDB" id="A0A977ID90"/>